<dbReference type="Proteomes" id="UP000236731">
    <property type="component" value="Unassembled WGS sequence"/>
</dbReference>
<reference evidence="2" key="1">
    <citation type="submission" date="2016-10" db="EMBL/GenBank/DDBJ databases">
        <authorList>
            <person name="Varghese N."/>
            <person name="Submissions S."/>
        </authorList>
    </citation>
    <scope>NUCLEOTIDE SEQUENCE [LARGE SCALE GENOMIC DNA]</scope>
    <source>
        <strain evidence="2">DSM 22361</strain>
    </source>
</reference>
<dbReference type="AlphaFoldDB" id="A0A1H6CQJ4"/>
<proteinExistence type="predicted"/>
<dbReference type="OrthoDB" id="732094at2"/>
<name>A0A1H6CQJ4_9SPHI</name>
<protein>
    <submittedName>
        <fullName evidence="1">Uncharacterized protein</fullName>
    </submittedName>
</protein>
<organism evidence="1 2">
    <name type="scientific">Sphingobacterium lactis</name>
    <dbReference type="NCBI Taxonomy" id="797291"/>
    <lineage>
        <taxon>Bacteria</taxon>
        <taxon>Pseudomonadati</taxon>
        <taxon>Bacteroidota</taxon>
        <taxon>Sphingobacteriia</taxon>
        <taxon>Sphingobacteriales</taxon>
        <taxon>Sphingobacteriaceae</taxon>
        <taxon>Sphingobacterium</taxon>
    </lineage>
</organism>
<keyword evidence="2" id="KW-1185">Reference proteome</keyword>
<dbReference type="EMBL" id="FNUT01000018">
    <property type="protein sequence ID" value="SEG75057.1"/>
    <property type="molecule type" value="Genomic_DNA"/>
</dbReference>
<accession>A0A1H6CQJ4</accession>
<dbReference type="RefSeq" id="WP_103907951.1">
    <property type="nucleotide sequence ID" value="NZ_CP049246.1"/>
</dbReference>
<sequence>MDTLSTLINLLDDQDKSDFKTFLSRKNTRADVKNIKLFDLLKTDDIHHAKKLYEPEQSPDAYHALRKRLQDNLLQYLSQRSFERNSHESLEILRYLVVSRFLLENDMEKIGFRTLVRAERLAEEHEQYSLLNELLMLRLQFSHMDPNLDLEKLTERFRINQNHLQREAKLNLAYASLRKELKAIHLEGKVVNLTDLIERTIRHYQINVLDLMNYKSLYQILYIANEYAAIYQNYSLIDKYLERSRKFISTRPLEKTNHVFYHLHILYYLANFTLRNRAFGESVGYLDRMTAVLADHKVYLSQFFLRQQMLFALDYHFMGLADQALVVLDHAFEKMPRQAKDEDVEDLLLCKVMFLAQQNDPAALKVLAKLTHSDAWYEKKLGMLWTIRKTLMEAMVHAQFENMELASSRLTSFKRRYRAYLSEIKETRVLDFVSLLERYFQKPSVSEDPRFRESVLRMLEVAENQDIFNLSFIAWVIARWDRKGQYAVVLELVNRGKGSDLDS</sequence>
<evidence type="ECO:0000313" key="2">
    <source>
        <dbReference type="Proteomes" id="UP000236731"/>
    </source>
</evidence>
<evidence type="ECO:0000313" key="1">
    <source>
        <dbReference type="EMBL" id="SEG75057.1"/>
    </source>
</evidence>
<gene>
    <name evidence="1" type="ORF">SAMN05421877_11831</name>
</gene>